<dbReference type="Proteomes" id="UP001570511">
    <property type="component" value="Unassembled WGS sequence"/>
</dbReference>
<dbReference type="RefSeq" id="WP_372387760.1">
    <property type="nucleotide sequence ID" value="NZ_JBGNYA010000001.1"/>
</dbReference>
<evidence type="ECO:0000256" key="1">
    <source>
        <dbReference type="SAM" id="MobiDB-lite"/>
    </source>
</evidence>
<evidence type="ECO:0008006" key="5">
    <source>
        <dbReference type="Google" id="ProtNLM"/>
    </source>
</evidence>
<keyword evidence="2" id="KW-0812">Transmembrane</keyword>
<dbReference type="EMBL" id="JBGNYA010000001">
    <property type="protein sequence ID" value="MFA1610309.1"/>
    <property type="molecule type" value="Genomic_DNA"/>
</dbReference>
<keyword evidence="4" id="KW-1185">Reference proteome</keyword>
<evidence type="ECO:0000256" key="2">
    <source>
        <dbReference type="SAM" id="Phobius"/>
    </source>
</evidence>
<dbReference type="Pfam" id="PF23928">
    <property type="entry name" value="DUF7266"/>
    <property type="match status" value="1"/>
</dbReference>
<gene>
    <name evidence="3" type="ORF">OS889_04740</name>
</gene>
<evidence type="ECO:0000313" key="3">
    <source>
        <dbReference type="EMBL" id="MFA1610309.1"/>
    </source>
</evidence>
<comment type="caution">
    <text evidence="3">The sequence shown here is derived from an EMBL/GenBank/DDBJ whole genome shotgun (WGS) entry which is preliminary data.</text>
</comment>
<evidence type="ECO:0000313" key="4">
    <source>
        <dbReference type="Proteomes" id="UP001570511"/>
    </source>
</evidence>
<dbReference type="InterPro" id="IPR055690">
    <property type="entry name" value="DUF7266"/>
</dbReference>
<keyword evidence="2" id="KW-1133">Transmembrane helix</keyword>
<protein>
    <recommendedName>
        <fullName evidence="5">Flagellin</fullName>
    </recommendedName>
</protein>
<keyword evidence="2" id="KW-0472">Membrane</keyword>
<reference evidence="3 4" key="1">
    <citation type="submission" date="2024-08" db="EMBL/GenBank/DDBJ databases">
        <title>Halobellus sp. MBLA0158 whole genome sequence.</title>
        <authorList>
            <person name="Hwang C.Y."/>
            <person name="Cho E.-S."/>
            <person name="Seo M.-J."/>
        </authorList>
    </citation>
    <scope>NUCLEOTIDE SEQUENCE [LARGE SCALE GENOMIC DNA]</scope>
    <source>
        <strain evidence="3 4">MBLA0158</strain>
    </source>
</reference>
<dbReference type="AlphaFoldDB" id="A0ABD5MCD9"/>
<accession>A0ABD5MCD9</accession>
<feature type="transmembrane region" description="Helical" evidence="2">
    <location>
        <begin position="37"/>
        <end position="56"/>
    </location>
</feature>
<sequence length="184" mass="18935">MSRRACGPGARSTTPAQCRGSGRDRGLSPVVGKTLELGVGVLFVALLTATFFGGLVPEYRTAVGAELGERATVAAAERVEAAVPGDRPVGVDRRVTVRLPPTIRGDPYRIVAVAADGGPALRLVHPDPAIGGRVRLAVRADASVSGSWTSTSPSRVLVSTTDRAEGTVSVRLVDAEADRSGDAP</sequence>
<proteinExistence type="predicted"/>
<feature type="region of interest" description="Disordered" evidence="1">
    <location>
        <begin position="1"/>
        <end position="25"/>
    </location>
</feature>
<name>A0ABD5MCD9_9EURY</name>
<organism evidence="3 4">
    <name type="scientific">Halobellus rubicundus</name>
    <dbReference type="NCBI Taxonomy" id="2996466"/>
    <lineage>
        <taxon>Archaea</taxon>
        <taxon>Methanobacteriati</taxon>
        <taxon>Methanobacteriota</taxon>
        <taxon>Stenosarchaea group</taxon>
        <taxon>Halobacteria</taxon>
        <taxon>Halobacteriales</taxon>
        <taxon>Haloferacaceae</taxon>
        <taxon>Halobellus</taxon>
    </lineage>
</organism>